<protein>
    <recommendedName>
        <fullName evidence="1">AMP-dependent synthetase/ligase domain-containing protein</fullName>
    </recommendedName>
</protein>
<comment type="caution">
    <text evidence="2">The sequence shown here is derived from an EMBL/GenBank/DDBJ whole genome shotgun (WGS) entry which is preliminary data.</text>
</comment>
<organism evidence="2 3">
    <name type="scientific">Brevibacillus agri</name>
    <dbReference type="NCBI Taxonomy" id="51101"/>
    <lineage>
        <taxon>Bacteria</taxon>
        <taxon>Bacillati</taxon>
        <taxon>Bacillota</taxon>
        <taxon>Bacilli</taxon>
        <taxon>Bacillales</taxon>
        <taxon>Paenibacillaceae</taxon>
        <taxon>Brevibacillus</taxon>
    </lineage>
</organism>
<evidence type="ECO:0000259" key="1">
    <source>
        <dbReference type="Pfam" id="PF00501"/>
    </source>
</evidence>
<proteinExistence type="predicted"/>
<accession>A0ABQ0SU06</accession>
<dbReference type="Proteomes" id="UP000317180">
    <property type="component" value="Unassembled WGS sequence"/>
</dbReference>
<feature type="domain" description="AMP-dependent synthetase/ligase" evidence="1">
    <location>
        <begin position="42"/>
        <end position="97"/>
    </location>
</feature>
<name>A0ABQ0SU06_9BACL</name>
<keyword evidence="3" id="KW-1185">Reference proteome</keyword>
<gene>
    <name evidence="2" type="ORF">BAG01nite_34840</name>
</gene>
<dbReference type="Gene3D" id="3.40.50.12780">
    <property type="entry name" value="N-terminal domain of ligase-like"/>
    <property type="match status" value="1"/>
</dbReference>
<dbReference type="GeneID" id="82813970"/>
<dbReference type="InterPro" id="IPR042099">
    <property type="entry name" value="ANL_N_sf"/>
</dbReference>
<dbReference type="SUPFAM" id="SSF56801">
    <property type="entry name" value="Acetyl-CoA synthetase-like"/>
    <property type="match status" value="1"/>
</dbReference>
<reference evidence="2 3" key="1">
    <citation type="submission" date="2019-06" db="EMBL/GenBank/DDBJ databases">
        <title>Whole genome shotgun sequence of Brevibacillus agri NBRC 15538.</title>
        <authorList>
            <person name="Hosoyama A."/>
            <person name="Uohara A."/>
            <person name="Ohji S."/>
            <person name="Ichikawa N."/>
        </authorList>
    </citation>
    <scope>NUCLEOTIDE SEQUENCE [LARGE SCALE GENOMIC DNA]</scope>
    <source>
        <strain evidence="2 3">NBRC 15538</strain>
    </source>
</reference>
<dbReference type="InterPro" id="IPR000873">
    <property type="entry name" value="AMP-dep_synth/lig_dom"/>
</dbReference>
<sequence length="97" mass="11246">MRIVFLLATLYKMKLLTPAGIGRLLAAICRYGTNLMTLLQVAQRTYGQKIALADEREAVSFRQLWCDSERLAWAFREKYGLARGKKVGFLCQTTWRW</sequence>
<dbReference type="RefSeq" id="WP_241764819.1">
    <property type="nucleotide sequence ID" value="NZ_BJOD01000040.1"/>
</dbReference>
<evidence type="ECO:0000313" key="2">
    <source>
        <dbReference type="EMBL" id="GED27382.1"/>
    </source>
</evidence>
<dbReference type="Pfam" id="PF00501">
    <property type="entry name" value="AMP-binding"/>
    <property type="match status" value="1"/>
</dbReference>
<dbReference type="EMBL" id="BJOD01000040">
    <property type="protein sequence ID" value="GED27382.1"/>
    <property type="molecule type" value="Genomic_DNA"/>
</dbReference>
<evidence type="ECO:0000313" key="3">
    <source>
        <dbReference type="Proteomes" id="UP000317180"/>
    </source>
</evidence>